<dbReference type="Proteomes" id="UP000663848">
    <property type="component" value="Unassembled WGS sequence"/>
</dbReference>
<sequence length="53" mass="6361">ISNDNEQFREQPIDVNATNIDQAVSLSGWKKIFYERKEQLLIIIFQLKWETYS</sequence>
<evidence type="ECO:0000313" key="2">
    <source>
        <dbReference type="Proteomes" id="UP000663848"/>
    </source>
</evidence>
<protein>
    <submittedName>
        <fullName evidence="1">Uncharacterized protein</fullName>
    </submittedName>
</protein>
<accession>A0A822BYD3</accession>
<comment type="caution">
    <text evidence="1">The sequence shown here is derived from an EMBL/GenBank/DDBJ whole genome shotgun (WGS) entry which is preliminary data.</text>
</comment>
<gene>
    <name evidence="1" type="ORF">QYT958_LOCUS40547</name>
</gene>
<dbReference type="AlphaFoldDB" id="A0A822BYD3"/>
<proteinExistence type="predicted"/>
<evidence type="ECO:0000313" key="1">
    <source>
        <dbReference type="EMBL" id="CAF5029260.1"/>
    </source>
</evidence>
<reference evidence="1" key="1">
    <citation type="submission" date="2021-02" db="EMBL/GenBank/DDBJ databases">
        <authorList>
            <person name="Nowell W R."/>
        </authorList>
    </citation>
    <scope>NUCLEOTIDE SEQUENCE</scope>
</reference>
<dbReference type="EMBL" id="CAJOBR010042239">
    <property type="protein sequence ID" value="CAF5029260.1"/>
    <property type="molecule type" value="Genomic_DNA"/>
</dbReference>
<organism evidence="1 2">
    <name type="scientific">Rotaria socialis</name>
    <dbReference type="NCBI Taxonomy" id="392032"/>
    <lineage>
        <taxon>Eukaryota</taxon>
        <taxon>Metazoa</taxon>
        <taxon>Spiralia</taxon>
        <taxon>Gnathifera</taxon>
        <taxon>Rotifera</taxon>
        <taxon>Eurotatoria</taxon>
        <taxon>Bdelloidea</taxon>
        <taxon>Philodinida</taxon>
        <taxon>Philodinidae</taxon>
        <taxon>Rotaria</taxon>
    </lineage>
</organism>
<name>A0A822BYD3_9BILA</name>
<feature type="non-terminal residue" evidence="1">
    <location>
        <position position="1"/>
    </location>
</feature>